<gene>
    <name evidence="4" type="ORF">F5878DRAFT_599234</name>
</gene>
<evidence type="ECO:0000256" key="2">
    <source>
        <dbReference type="SAM" id="SignalP"/>
    </source>
</evidence>
<dbReference type="SUPFAM" id="SSF54897">
    <property type="entry name" value="Protease propeptides/inhibitors"/>
    <property type="match status" value="1"/>
</dbReference>
<name>A0AA38PMS6_9AGAR</name>
<accession>A0AA38PMS6</accession>
<dbReference type="Proteomes" id="UP001163846">
    <property type="component" value="Unassembled WGS sequence"/>
</dbReference>
<sequence>MYLGSVRLCILSLLSTTVMSNFIVTFKDGVTQEQIQQWKDEITSGGGKLGHEFDGLITGFSAKIQPQTLQLLQQQASLTDSIIENIEPDTIVTTQ</sequence>
<dbReference type="Pfam" id="PF05922">
    <property type="entry name" value="Inhibitor_I9"/>
    <property type="match status" value="1"/>
</dbReference>
<feature type="signal peptide" evidence="2">
    <location>
        <begin position="1"/>
        <end position="20"/>
    </location>
</feature>
<evidence type="ECO:0000256" key="1">
    <source>
        <dbReference type="ARBA" id="ARBA00038069"/>
    </source>
</evidence>
<dbReference type="InterPro" id="IPR052471">
    <property type="entry name" value="PBI_I9"/>
</dbReference>
<dbReference type="PANTHER" id="PTHR28288">
    <property type="entry name" value="PROTEASE B INHIBITOR 2"/>
    <property type="match status" value="1"/>
</dbReference>
<dbReference type="InterPro" id="IPR037045">
    <property type="entry name" value="S8pro/Inhibitor_I9_sf"/>
</dbReference>
<protein>
    <recommendedName>
        <fullName evidence="3">Inhibitor I9 domain-containing protein</fullName>
    </recommendedName>
</protein>
<dbReference type="EMBL" id="MU805936">
    <property type="protein sequence ID" value="KAJ3845455.1"/>
    <property type="molecule type" value="Genomic_DNA"/>
</dbReference>
<keyword evidence="5" id="KW-1185">Reference proteome</keyword>
<comment type="similarity">
    <text evidence="1">Belongs to the protease inhibitor I9 family.</text>
</comment>
<reference evidence="4" key="1">
    <citation type="submission" date="2022-08" db="EMBL/GenBank/DDBJ databases">
        <authorList>
            <consortium name="DOE Joint Genome Institute"/>
            <person name="Min B."/>
            <person name="Riley R."/>
            <person name="Sierra-Patev S."/>
            <person name="Naranjo-Ortiz M."/>
            <person name="Looney B."/>
            <person name="Konkel Z."/>
            <person name="Slot J.C."/>
            <person name="Sakamoto Y."/>
            <person name="Steenwyk J.L."/>
            <person name="Rokas A."/>
            <person name="Carro J."/>
            <person name="Camarero S."/>
            <person name="Ferreira P."/>
            <person name="Molpeceres G."/>
            <person name="Ruiz-Duenas F.J."/>
            <person name="Serrano A."/>
            <person name="Henrissat B."/>
            <person name="Drula E."/>
            <person name="Hughes K.W."/>
            <person name="Mata J.L."/>
            <person name="Ishikawa N.K."/>
            <person name="Vargas-Isla R."/>
            <person name="Ushijima S."/>
            <person name="Smith C.A."/>
            <person name="Ahrendt S."/>
            <person name="Andreopoulos W."/>
            <person name="He G."/>
            <person name="Labutti K."/>
            <person name="Lipzen A."/>
            <person name="Ng V."/>
            <person name="Sandor L."/>
            <person name="Barry K."/>
            <person name="Martinez A.T."/>
            <person name="Xiao Y."/>
            <person name="Gibbons J.G."/>
            <person name="Terashima K."/>
            <person name="Hibbett D.S."/>
            <person name="Grigoriev I.V."/>
        </authorList>
    </citation>
    <scope>NUCLEOTIDE SEQUENCE</scope>
    <source>
        <strain evidence="4">TFB9207</strain>
    </source>
</reference>
<dbReference type="Gene3D" id="3.30.70.80">
    <property type="entry name" value="Peptidase S8 propeptide/proteinase inhibitor I9"/>
    <property type="match status" value="1"/>
</dbReference>
<dbReference type="InterPro" id="IPR010259">
    <property type="entry name" value="S8pro/Inhibitor_I9"/>
</dbReference>
<evidence type="ECO:0000313" key="5">
    <source>
        <dbReference type="Proteomes" id="UP001163846"/>
    </source>
</evidence>
<feature type="domain" description="Inhibitor I9" evidence="3">
    <location>
        <begin position="22"/>
        <end position="94"/>
    </location>
</feature>
<dbReference type="PANTHER" id="PTHR28288:SF2">
    <property type="entry name" value="PROTEASE B INHIBITOR 2"/>
    <property type="match status" value="1"/>
</dbReference>
<organism evidence="4 5">
    <name type="scientific">Lentinula raphanica</name>
    <dbReference type="NCBI Taxonomy" id="153919"/>
    <lineage>
        <taxon>Eukaryota</taxon>
        <taxon>Fungi</taxon>
        <taxon>Dikarya</taxon>
        <taxon>Basidiomycota</taxon>
        <taxon>Agaricomycotina</taxon>
        <taxon>Agaricomycetes</taxon>
        <taxon>Agaricomycetidae</taxon>
        <taxon>Agaricales</taxon>
        <taxon>Marasmiineae</taxon>
        <taxon>Omphalotaceae</taxon>
        <taxon>Lentinula</taxon>
    </lineage>
</organism>
<dbReference type="GO" id="GO:0042144">
    <property type="term" value="P:vacuole fusion, non-autophagic"/>
    <property type="evidence" value="ECO:0007669"/>
    <property type="project" value="TreeGrafter"/>
</dbReference>
<dbReference type="AlphaFoldDB" id="A0AA38PMS6"/>
<keyword evidence="2" id="KW-0732">Signal</keyword>
<proteinExistence type="inferred from homology"/>
<comment type="caution">
    <text evidence="4">The sequence shown here is derived from an EMBL/GenBank/DDBJ whole genome shotgun (WGS) entry which is preliminary data.</text>
</comment>
<dbReference type="GO" id="GO:0004866">
    <property type="term" value="F:endopeptidase inhibitor activity"/>
    <property type="evidence" value="ECO:0007669"/>
    <property type="project" value="TreeGrafter"/>
</dbReference>
<evidence type="ECO:0000259" key="3">
    <source>
        <dbReference type="Pfam" id="PF05922"/>
    </source>
</evidence>
<evidence type="ECO:0000313" key="4">
    <source>
        <dbReference type="EMBL" id="KAJ3845455.1"/>
    </source>
</evidence>
<feature type="chain" id="PRO_5041270984" description="Inhibitor I9 domain-containing protein" evidence="2">
    <location>
        <begin position="21"/>
        <end position="95"/>
    </location>
</feature>